<evidence type="ECO:0000256" key="6">
    <source>
        <dbReference type="ARBA" id="ARBA00022729"/>
    </source>
</evidence>
<dbReference type="Gene3D" id="3.40.190.10">
    <property type="entry name" value="Periplasmic binding protein-like II"/>
    <property type="match status" value="2"/>
</dbReference>
<dbReference type="InterPro" id="IPR050811">
    <property type="entry name" value="Phosphate_ABC_transporter"/>
</dbReference>
<dbReference type="PANTHER" id="PTHR30570">
    <property type="entry name" value="PERIPLASMIC PHOSPHATE BINDING COMPONENT OF PHOSPHATE ABC TRANSPORTER"/>
    <property type="match status" value="1"/>
</dbReference>
<dbReference type="Pfam" id="PF12849">
    <property type="entry name" value="PBP_like_2"/>
    <property type="match status" value="1"/>
</dbReference>
<keyword evidence="12" id="KW-1185">Reference proteome</keyword>
<evidence type="ECO:0000256" key="3">
    <source>
        <dbReference type="ARBA" id="ARBA00008725"/>
    </source>
</evidence>
<evidence type="ECO:0000259" key="10">
    <source>
        <dbReference type="Pfam" id="PF12849"/>
    </source>
</evidence>
<evidence type="ECO:0000256" key="4">
    <source>
        <dbReference type="ARBA" id="ARBA00011529"/>
    </source>
</evidence>
<evidence type="ECO:0000256" key="2">
    <source>
        <dbReference type="ARBA" id="ARBA00004193"/>
    </source>
</evidence>
<keyword evidence="6 9" id="KW-0732">Signal</keyword>
<accession>A0A1T4NX56</accession>
<dbReference type="GO" id="GO:0005886">
    <property type="term" value="C:plasma membrane"/>
    <property type="evidence" value="ECO:0007669"/>
    <property type="project" value="UniProtKB-SubCell"/>
</dbReference>
<dbReference type="RefSeq" id="WP_078712162.1">
    <property type="nucleotide sequence ID" value="NZ_FUWY01000005.1"/>
</dbReference>
<keyword evidence="7" id="KW-0564">Palmitate</keyword>
<comment type="subunit">
    <text evidence="4">The complex is composed of two ATP-binding proteins (PstB), two transmembrane proteins (PstC and PstA) and a solute-binding protein (PstS).</text>
</comment>
<dbReference type="EMBL" id="FUWY01000005">
    <property type="protein sequence ID" value="SJZ83378.1"/>
    <property type="molecule type" value="Genomic_DNA"/>
</dbReference>
<evidence type="ECO:0000256" key="7">
    <source>
        <dbReference type="ARBA" id="ARBA00023139"/>
    </source>
</evidence>
<evidence type="ECO:0000313" key="11">
    <source>
        <dbReference type="EMBL" id="SJZ83378.1"/>
    </source>
</evidence>
<dbReference type="InterPro" id="IPR024370">
    <property type="entry name" value="PBP_domain"/>
</dbReference>
<protein>
    <submittedName>
        <fullName evidence="11">Phosphate transport system substrate-binding protein</fullName>
    </submittedName>
</protein>
<gene>
    <name evidence="11" type="ORF">SAMN02745191_1755</name>
</gene>
<keyword evidence="5" id="KW-0813">Transport</keyword>
<organism evidence="11 12">
    <name type="scientific">Anaerorhabdus furcosa</name>
    <dbReference type="NCBI Taxonomy" id="118967"/>
    <lineage>
        <taxon>Bacteria</taxon>
        <taxon>Bacillati</taxon>
        <taxon>Bacillota</taxon>
        <taxon>Erysipelotrichia</taxon>
        <taxon>Erysipelotrichales</taxon>
        <taxon>Erysipelotrichaceae</taxon>
        <taxon>Anaerorhabdus</taxon>
    </lineage>
</organism>
<keyword evidence="8" id="KW-0449">Lipoprotein</keyword>
<sequence length="313" mass="32729">MKKLLSLLLAGLLIAGCSSTPTNNENGGETAKPNTSASVINVYTRDGSSGTREAFEGAIGLEELTQNAIEVSSNGDMATKVGNDTAGIGYVSLSTDFEANNIKALSFEGVVPTVETVLDGTYTMQRPFAFVTRAAGDFGSDEKEQLVAAFIDFLQNSTEGMAIVESAHGIVDMTKGTPWAELAKNHPIVTQDNSAITLVTAGSTSVSKTLQAALEAFQPMAGNFQISMNQTGSGDGYKRVLGDEKDGANAADIGFASRNFKTEEDVTNAMTTGVYCIDAVVAVVNKANSLTNVTGQNLNDIFAGTVTSFTDVK</sequence>
<dbReference type="SUPFAM" id="SSF53850">
    <property type="entry name" value="Periplasmic binding protein-like II"/>
    <property type="match status" value="2"/>
</dbReference>
<evidence type="ECO:0000256" key="8">
    <source>
        <dbReference type="ARBA" id="ARBA00023288"/>
    </source>
</evidence>
<evidence type="ECO:0000256" key="5">
    <source>
        <dbReference type="ARBA" id="ARBA00022592"/>
    </source>
</evidence>
<proteinExistence type="inferred from homology"/>
<evidence type="ECO:0000313" key="12">
    <source>
        <dbReference type="Proteomes" id="UP000243297"/>
    </source>
</evidence>
<feature type="chain" id="PRO_5039167362" evidence="9">
    <location>
        <begin position="25"/>
        <end position="313"/>
    </location>
</feature>
<dbReference type="PROSITE" id="PS51257">
    <property type="entry name" value="PROKAR_LIPOPROTEIN"/>
    <property type="match status" value="1"/>
</dbReference>
<dbReference type="PANTHER" id="PTHR30570:SF1">
    <property type="entry name" value="PHOSPHATE-BINDING PROTEIN PSTS"/>
    <property type="match status" value="1"/>
</dbReference>
<name>A0A1T4NX56_9FIRM</name>
<keyword evidence="5" id="KW-0592">Phosphate transport</keyword>
<dbReference type="OrthoDB" id="9790048at2"/>
<comment type="subcellular location">
    <subcellularLocation>
        <location evidence="2">Cell membrane</location>
        <topology evidence="2">Lipid-anchor</topology>
    </subcellularLocation>
</comment>
<dbReference type="GO" id="GO:0006817">
    <property type="term" value="P:phosphate ion transport"/>
    <property type="evidence" value="ECO:0007669"/>
    <property type="project" value="UniProtKB-KW"/>
</dbReference>
<comment type="similarity">
    <text evidence="3">Belongs to the PstS family.</text>
</comment>
<comment type="function">
    <text evidence="1">Part of the ABC transporter complex PstSACB involved in phosphate import.</text>
</comment>
<dbReference type="STRING" id="118967.SAMN02745191_1755"/>
<evidence type="ECO:0000256" key="9">
    <source>
        <dbReference type="SAM" id="SignalP"/>
    </source>
</evidence>
<dbReference type="AlphaFoldDB" id="A0A1T4NX56"/>
<feature type="domain" description="PBP" evidence="10">
    <location>
        <begin position="194"/>
        <end position="308"/>
    </location>
</feature>
<feature type="signal peptide" evidence="9">
    <location>
        <begin position="1"/>
        <end position="24"/>
    </location>
</feature>
<reference evidence="12" key="1">
    <citation type="submission" date="2017-02" db="EMBL/GenBank/DDBJ databases">
        <authorList>
            <person name="Varghese N."/>
            <person name="Submissions S."/>
        </authorList>
    </citation>
    <scope>NUCLEOTIDE SEQUENCE [LARGE SCALE GENOMIC DNA]</scope>
    <source>
        <strain evidence="12">ATCC 25662</strain>
    </source>
</reference>
<evidence type="ECO:0000256" key="1">
    <source>
        <dbReference type="ARBA" id="ARBA00002841"/>
    </source>
</evidence>
<dbReference type="Proteomes" id="UP000243297">
    <property type="component" value="Unassembled WGS sequence"/>
</dbReference>